<evidence type="ECO:0000313" key="1">
    <source>
        <dbReference type="EMBL" id="GKU93084.1"/>
    </source>
</evidence>
<dbReference type="AlphaFoldDB" id="A0AAV5I6X8"/>
<protein>
    <submittedName>
        <fullName evidence="1">Uncharacterized protein</fullName>
    </submittedName>
</protein>
<evidence type="ECO:0000313" key="2">
    <source>
        <dbReference type="Proteomes" id="UP001054252"/>
    </source>
</evidence>
<name>A0AAV5I6X8_9ROSI</name>
<reference evidence="1 2" key="1">
    <citation type="journal article" date="2021" name="Commun. Biol.">
        <title>The genome of Shorea leprosula (Dipterocarpaceae) highlights the ecological relevance of drought in aseasonal tropical rainforests.</title>
        <authorList>
            <person name="Ng K.K.S."/>
            <person name="Kobayashi M.J."/>
            <person name="Fawcett J.A."/>
            <person name="Hatakeyama M."/>
            <person name="Paape T."/>
            <person name="Ng C.H."/>
            <person name="Ang C.C."/>
            <person name="Tnah L.H."/>
            <person name="Lee C.T."/>
            <person name="Nishiyama T."/>
            <person name="Sese J."/>
            <person name="O'Brien M.J."/>
            <person name="Copetti D."/>
            <person name="Mohd Noor M.I."/>
            <person name="Ong R.C."/>
            <person name="Putra M."/>
            <person name="Sireger I.Z."/>
            <person name="Indrioko S."/>
            <person name="Kosugi Y."/>
            <person name="Izuno A."/>
            <person name="Isagi Y."/>
            <person name="Lee S.L."/>
            <person name="Shimizu K.K."/>
        </authorList>
    </citation>
    <scope>NUCLEOTIDE SEQUENCE [LARGE SCALE GENOMIC DNA]</scope>
    <source>
        <strain evidence="1">214</strain>
    </source>
</reference>
<sequence length="61" mass="6417">MISVHSTCCLMGSMATTGPHGNCITHSNLPHAIVGTKLYQVGSPVEADHLSTYFAFVAPKS</sequence>
<organism evidence="1 2">
    <name type="scientific">Rubroshorea leprosula</name>
    <dbReference type="NCBI Taxonomy" id="152421"/>
    <lineage>
        <taxon>Eukaryota</taxon>
        <taxon>Viridiplantae</taxon>
        <taxon>Streptophyta</taxon>
        <taxon>Embryophyta</taxon>
        <taxon>Tracheophyta</taxon>
        <taxon>Spermatophyta</taxon>
        <taxon>Magnoliopsida</taxon>
        <taxon>eudicotyledons</taxon>
        <taxon>Gunneridae</taxon>
        <taxon>Pentapetalae</taxon>
        <taxon>rosids</taxon>
        <taxon>malvids</taxon>
        <taxon>Malvales</taxon>
        <taxon>Dipterocarpaceae</taxon>
        <taxon>Rubroshorea</taxon>
    </lineage>
</organism>
<gene>
    <name evidence="1" type="ORF">SLEP1_g6715</name>
</gene>
<comment type="caution">
    <text evidence="1">The sequence shown here is derived from an EMBL/GenBank/DDBJ whole genome shotgun (WGS) entry which is preliminary data.</text>
</comment>
<dbReference type="EMBL" id="BPVZ01000006">
    <property type="protein sequence ID" value="GKU93084.1"/>
    <property type="molecule type" value="Genomic_DNA"/>
</dbReference>
<accession>A0AAV5I6X8</accession>
<proteinExistence type="predicted"/>
<keyword evidence="2" id="KW-1185">Reference proteome</keyword>
<dbReference type="Proteomes" id="UP001054252">
    <property type="component" value="Unassembled WGS sequence"/>
</dbReference>